<dbReference type="EMBL" id="JAENGZ010002319">
    <property type="protein sequence ID" value="KAG6944108.1"/>
    <property type="molecule type" value="Genomic_DNA"/>
</dbReference>
<protein>
    <submittedName>
        <fullName evidence="1">Uncharacterized protein</fullName>
    </submittedName>
</protein>
<dbReference type="Proteomes" id="UP000688947">
    <property type="component" value="Unassembled WGS sequence"/>
</dbReference>
<dbReference type="AlphaFoldDB" id="A0A8T1TLR9"/>
<evidence type="ECO:0000313" key="2">
    <source>
        <dbReference type="Proteomes" id="UP000688947"/>
    </source>
</evidence>
<evidence type="ECO:0000313" key="1">
    <source>
        <dbReference type="EMBL" id="KAG6944108.1"/>
    </source>
</evidence>
<name>A0A8T1TLR9_9STRA</name>
<reference evidence="1" key="1">
    <citation type="submission" date="2021-01" db="EMBL/GenBank/DDBJ databases">
        <title>Phytophthora aleatoria, a newly-described species from Pinus radiata is distinct from Phytophthora cactorum isolates based on comparative genomics.</title>
        <authorList>
            <person name="Mcdougal R."/>
            <person name="Panda P."/>
            <person name="Williams N."/>
            <person name="Studholme D.J."/>
        </authorList>
    </citation>
    <scope>NUCLEOTIDE SEQUENCE</scope>
    <source>
        <strain evidence="1">NZFS 3830</strain>
    </source>
</reference>
<dbReference type="VEuPathDB" id="FungiDB:PC110_g18869"/>
<sequence>MKPGRLCCGDIKPVDYVALPKTLLKACGLFSEVDLMLYSRPQVHELWGVLEEDMIERGFFAAPPGTSESVSTLNFAASLNRQIMRVIWT</sequence>
<comment type="caution">
    <text evidence="1">The sequence shown here is derived from an EMBL/GenBank/DDBJ whole genome shotgun (WGS) entry which is preliminary data.</text>
</comment>
<proteinExistence type="predicted"/>
<gene>
    <name evidence="1" type="ORF">JG687_00018043</name>
</gene>
<organism evidence="1 2">
    <name type="scientific">Phytophthora cactorum</name>
    <dbReference type="NCBI Taxonomy" id="29920"/>
    <lineage>
        <taxon>Eukaryota</taxon>
        <taxon>Sar</taxon>
        <taxon>Stramenopiles</taxon>
        <taxon>Oomycota</taxon>
        <taxon>Peronosporomycetes</taxon>
        <taxon>Peronosporales</taxon>
        <taxon>Peronosporaceae</taxon>
        <taxon>Phytophthora</taxon>
    </lineage>
</organism>
<accession>A0A8T1TLR9</accession>